<dbReference type="Proteomes" id="UP001497644">
    <property type="component" value="Chromosome 14"/>
</dbReference>
<organism evidence="2 3">
    <name type="scientific">Lasius platythorax</name>
    <dbReference type="NCBI Taxonomy" id="488582"/>
    <lineage>
        <taxon>Eukaryota</taxon>
        <taxon>Metazoa</taxon>
        <taxon>Ecdysozoa</taxon>
        <taxon>Arthropoda</taxon>
        <taxon>Hexapoda</taxon>
        <taxon>Insecta</taxon>
        <taxon>Pterygota</taxon>
        <taxon>Neoptera</taxon>
        <taxon>Endopterygota</taxon>
        <taxon>Hymenoptera</taxon>
        <taxon>Apocrita</taxon>
        <taxon>Aculeata</taxon>
        <taxon>Formicoidea</taxon>
        <taxon>Formicidae</taxon>
        <taxon>Formicinae</taxon>
        <taxon>Lasius</taxon>
        <taxon>Lasius</taxon>
    </lineage>
</organism>
<reference evidence="2" key="1">
    <citation type="submission" date="2024-04" db="EMBL/GenBank/DDBJ databases">
        <authorList>
            <consortium name="Molecular Ecology Group"/>
        </authorList>
    </citation>
    <scope>NUCLEOTIDE SEQUENCE</scope>
</reference>
<protein>
    <submittedName>
        <fullName evidence="2">Uncharacterized protein</fullName>
    </submittedName>
</protein>
<dbReference type="AlphaFoldDB" id="A0AAV2NHF1"/>
<feature type="region of interest" description="Disordered" evidence="1">
    <location>
        <begin position="1"/>
        <end position="28"/>
    </location>
</feature>
<dbReference type="EMBL" id="OZ034837">
    <property type="protein sequence ID" value="CAL1678556.1"/>
    <property type="molecule type" value="Genomic_DNA"/>
</dbReference>
<evidence type="ECO:0000313" key="3">
    <source>
        <dbReference type="Proteomes" id="UP001497644"/>
    </source>
</evidence>
<sequence length="190" mass="20812">MCSGSPEASPRRRSNPRGTGGDDAFARIPLADRMSNDGVPSTRRVWITCYTPRERERCVIHPRRTKEGRRDVKPGTVRGATCVTSPRGSRDGLRYRNGKLRKLSRNATPEPPFSSAERATVDSADYTSGPDAAKRASQAEFLSGPASTTLWPGSLKLGFGCAGINFIRRSILSDEMIMSLPKKIAPVEEF</sequence>
<keyword evidence="3" id="KW-1185">Reference proteome</keyword>
<name>A0AAV2NHF1_9HYME</name>
<evidence type="ECO:0000313" key="2">
    <source>
        <dbReference type="EMBL" id="CAL1678556.1"/>
    </source>
</evidence>
<proteinExistence type="predicted"/>
<accession>A0AAV2NHF1</accession>
<gene>
    <name evidence="2" type="ORF">LPLAT_LOCUS4381</name>
</gene>
<feature type="region of interest" description="Disordered" evidence="1">
    <location>
        <begin position="65"/>
        <end position="132"/>
    </location>
</feature>
<evidence type="ECO:0000256" key="1">
    <source>
        <dbReference type="SAM" id="MobiDB-lite"/>
    </source>
</evidence>